<dbReference type="AlphaFoldDB" id="A0A1D1VCQ8"/>
<proteinExistence type="predicted"/>
<evidence type="ECO:0000313" key="2">
    <source>
        <dbReference type="EMBL" id="GAU98680.1"/>
    </source>
</evidence>
<keyword evidence="3" id="KW-1185">Reference proteome</keyword>
<protein>
    <recommendedName>
        <fullName evidence="4">Secreted protein</fullName>
    </recommendedName>
</protein>
<reference evidence="2 3" key="1">
    <citation type="journal article" date="2016" name="Nat. Commun.">
        <title>Extremotolerant tardigrade genome and improved radiotolerance of human cultured cells by tardigrade-unique protein.</title>
        <authorList>
            <person name="Hashimoto T."/>
            <person name="Horikawa D.D."/>
            <person name="Saito Y."/>
            <person name="Kuwahara H."/>
            <person name="Kozuka-Hata H."/>
            <person name="Shin-I T."/>
            <person name="Minakuchi Y."/>
            <person name="Ohishi K."/>
            <person name="Motoyama A."/>
            <person name="Aizu T."/>
            <person name="Enomoto A."/>
            <person name="Kondo K."/>
            <person name="Tanaka S."/>
            <person name="Hara Y."/>
            <person name="Koshikawa S."/>
            <person name="Sagara H."/>
            <person name="Miura T."/>
            <person name="Yokobori S."/>
            <person name="Miyagawa K."/>
            <person name="Suzuki Y."/>
            <person name="Kubo T."/>
            <person name="Oyama M."/>
            <person name="Kohara Y."/>
            <person name="Fujiyama A."/>
            <person name="Arakawa K."/>
            <person name="Katayama T."/>
            <person name="Toyoda A."/>
            <person name="Kunieda T."/>
        </authorList>
    </citation>
    <scope>NUCLEOTIDE SEQUENCE [LARGE SCALE GENOMIC DNA]</scope>
    <source>
        <strain evidence="2 3">YOKOZUNA-1</strain>
    </source>
</reference>
<dbReference type="PROSITE" id="PS51257">
    <property type="entry name" value="PROKAR_LIPOPROTEIN"/>
    <property type="match status" value="1"/>
</dbReference>
<accession>A0A1D1VCQ8</accession>
<sequence length="140" mass="16449">MFRWFRLYSWCLMLLMACRYSSCVMDTDWRFAYMHHHGNSVLCTYFKCFAFDVHKSKAELSFVWVLSCQRESIIHQKYFEASCQICDKICSLTVQPSGNALDIIKSSQQIIHPFLPRPSVFPQLHQNRSIRWVSAAVGKN</sequence>
<gene>
    <name evidence="2" type="primary">RvY_09794-1</name>
    <name evidence="2" type="synonym">RvY_09794.1</name>
    <name evidence="2" type="ORF">RvY_09794</name>
</gene>
<evidence type="ECO:0008006" key="4">
    <source>
        <dbReference type="Google" id="ProtNLM"/>
    </source>
</evidence>
<organism evidence="2 3">
    <name type="scientific">Ramazzottius varieornatus</name>
    <name type="common">Water bear</name>
    <name type="synonym">Tardigrade</name>
    <dbReference type="NCBI Taxonomy" id="947166"/>
    <lineage>
        <taxon>Eukaryota</taxon>
        <taxon>Metazoa</taxon>
        <taxon>Ecdysozoa</taxon>
        <taxon>Tardigrada</taxon>
        <taxon>Eutardigrada</taxon>
        <taxon>Parachela</taxon>
        <taxon>Hypsibioidea</taxon>
        <taxon>Ramazzottiidae</taxon>
        <taxon>Ramazzottius</taxon>
    </lineage>
</organism>
<dbReference type="Proteomes" id="UP000186922">
    <property type="component" value="Unassembled WGS sequence"/>
</dbReference>
<feature type="chain" id="PRO_5008898297" description="Secreted protein" evidence="1">
    <location>
        <begin position="24"/>
        <end position="140"/>
    </location>
</feature>
<comment type="caution">
    <text evidence="2">The sequence shown here is derived from an EMBL/GenBank/DDBJ whole genome shotgun (WGS) entry which is preliminary data.</text>
</comment>
<evidence type="ECO:0000256" key="1">
    <source>
        <dbReference type="SAM" id="SignalP"/>
    </source>
</evidence>
<dbReference type="EMBL" id="BDGG01000004">
    <property type="protein sequence ID" value="GAU98680.1"/>
    <property type="molecule type" value="Genomic_DNA"/>
</dbReference>
<feature type="signal peptide" evidence="1">
    <location>
        <begin position="1"/>
        <end position="23"/>
    </location>
</feature>
<keyword evidence="1" id="KW-0732">Signal</keyword>
<evidence type="ECO:0000313" key="3">
    <source>
        <dbReference type="Proteomes" id="UP000186922"/>
    </source>
</evidence>
<name>A0A1D1VCQ8_RAMVA</name>